<proteinExistence type="predicted"/>
<dbReference type="AlphaFoldDB" id="A0ABD0R555"/>
<feature type="non-terminal residue" evidence="2">
    <location>
        <position position="139"/>
    </location>
</feature>
<evidence type="ECO:0000313" key="3">
    <source>
        <dbReference type="Proteomes" id="UP001529510"/>
    </source>
</evidence>
<comment type="caution">
    <text evidence="2">The sequence shown here is derived from an EMBL/GenBank/DDBJ whole genome shotgun (WGS) entry which is preliminary data.</text>
</comment>
<keyword evidence="3" id="KW-1185">Reference proteome</keyword>
<accession>A0ABD0R555</accession>
<organism evidence="2 3">
    <name type="scientific">Cirrhinus mrigala</name>
    <name type="common">Mrigala</name>
    <dbReference type="NCBI Taxonomy" id="683832"/>
    <lineage>
        <taxon>Eukaryota</taxon>
        <taxon>Metazoa</taxon>
        <taxon>Chordata</taxon>
        <taxon>Craniata</taxon>
        <taxon>Vertebrata</taxon>
        <taxon>Euteleostomi</taxon>
        <taxon>Actinopterygii</taxon>
        <taxon>Neopterygii</taxon>
        <taxon>Teleostei</taxon>
        <taxon>Ostariophysi</taxon>
        <taxon>Cypriniformes</taxon>
        <taxon>Cyprinidae</taxon>
        <taxon>Labeoninae</taxon>
        <taxon>Labeonini</taxon>
        <taxon>Cirrhinus</taxon>
    </lineage>
</organism>
<protein>
    <submittedName>
        <fullName evidence="2">Uncharacterized protein</fullName>
    </submittedName>
</protein>
<feature type="compositionally biased region" description="Basic and acidic residues" evidence="1">
    <location>
        <begin position="1"/>
        <end position="26"/>
    </location>
</feature>
<feature type="non-terminal residue" evidence="2">
    <location>
        <position position="1"/>
    </location>
</feature>
<gene>
    <name evidence="2" type="ORF">M9458_011141</name>
</gene>
<sequence>ALKDKGSQQQCHEKEKDKNSEDEKKIKYMNSDAESDVSSVKDKEMPQNLEIPRRDYIQPDMKEWIPVNANTVLPSLGTVRTVEDELEASTTQSGFGRVRSENSKCSKVRLGLVRNTVLNRLGNMERTYVGLKPDAVQNQ</sequence>
<reference evidence="2 3" key="1">
    <citation type="submission" date="2024-05" db="EMBL/GenBank/DDBJ databases">
        <title>Genome sequencing and assembly of Indian major carp, Cirrhinus mrigala (Hamilton, 1822).</title>
        <authorList>
            <person name="Mohindra V."/>
            <person name="Chowdhury L.M."/>
            <person name="Lal K."/>
            <person name="Jena J.K."/>
        </authorList>
    </citation>
    <scope>NUCLEOTIDE SEQUENCE [LARGE SCALE GENOMIC DNA]</scope>
    <source>
        <strain evidence="2">CM1030</strain>
        <tissue evidence="2">Blood</tissue>
    </source>
</reference>
<dbReference type="EMBL" id="JAMKFB020000005">
    <property type="protein sequence ID" value="KAL0192845.1"/>
    <property type="molecule type" value="Genomic_DNA"/>
</dbReference>
<evidence type="ECO:0000313" key="2">
    <source>
        <dbReference type="EMBL" id="KAL0192845.1"/>
    </source>
</evidence>
<dbReference type="Proteomes" id="UP001529510">
    <property type="component" value="Unassembled WGS sequence"/>
</dbReference>
<evidence type="ECO:0000256" key="1">
    <source>
        <dbReference type="SAM" id="MobiDB-lite"/>
    </source>
</evidence>
<name>A0ABD0R555_CIRMR</name>
<feature type="region of interest" description="Disordered" evidence="1">
    <location>
        <begin position="1"/>
        <end position="46"/>
    </location>
</feature>